<dbReference type="SMART" id="SM00320">
    <property type="entry name" value="WD40"/>
    <property type="match status" value="4"/>
</dbReference>
<keyword evidence="11" id="KW-0131">Cell cycle</keyword>
<reference evidence="14" key="1">
    <citation type="journal article" date="2019" name="Sci. Rep.">
        <title>No signal of deleterious mutation accumulation in conserved gene sequences of extant asexual hexapods.</title>
        <authorList>
            <person name="Brandt A."/>
            <person name="Bast J."/>
            <person name="Scheu S."/>
            <person name="Meusemann K."/>
            <person name="Donath A."/>
            <person name="Schuette K."/>
            <person name="Machida R."/>
            <person name="Kraaijeveld K."/>
        </authorList>
    </citation>
    <scope>NUCLEOTIDE SEQUENCE</scope>
    <source>
        <strain evidence="14">OG3745</strain>
    </source>
</reference>
<evidence type="ECO:0000256" key="4">
    <source>
        <dbReference type="ARBA" id="ARBA00022448"/>
    </source>
</evidence>
<accession>A0A481SYX8</accession>
<feature type="repeat" description="WD" evidence="12">
    <location>
        <begin position="270"/>
        <end position="304"/>
    </location>
</feature>
<evidence type="ECO:0000256" key="12">
    <source>
        <dbReference type="PROSITE-ProRule" id="PRU00221"/>
    </source>
</evidence>
<dbReference type="PROSITE" id="PS00678">
    <property type="entry name" value="WD_REPEATS_1"/>
    <property type="match status" value="1"/>
</dbReference>
<evidence type="ECO:0000256" key="11">
    <source>
        <dbReference type="ARBA" id="ARBA00023306"/>
    </source>
</evidence>
<dbReference type="PROSITE" id="PS50082">
    <property type="entry name" value="WD_REPEATS_2"/>
    <property type="match status" value="4"/>
</dbReference>
<comment type="subcellular location">
    <subcellularLocation>
        <location evidence="2">Cytoplasm</location>
    </subcellularLocation>
    <subcellularLocation>
        <location evidence="1">Nucleus</location>
    </subcellularLocation>
</comment>
<feature type="region of interest" description="Disordered" evidence="13">
    <location>
        <begin position="13"/>
        <end position="39"/>
    </location>
</feature>
<keyword evidence="8" id="KW-0677">Repeat</keyword>
<dbReference type="PRINTS" id="PR00320">
    <property type="entry name" value="GPROTEINBRPT"/>
</dbReference>
<keyword evidence="6 12" id="KW-0853">WD repeat</keyword>
<evidence type="ECO:0000256" key="9">
    <source>
        <dbReference type="ARBA" id="ARBA00022776"/>
    </source>
</evidence>
<sequence>MFNQSALGGTAGFGTAAAPTTANPMRDFEVTSPPDDSVSSLAFSPPTLSQNFLVAGSWDNNVRCWEVEQSGKTIPKSLQTMQGPVLDVCWSDDGTKVFMASCDKMVKCWDLSSNQTIQVAMHDAPVKTCHWIKAPTYSCLMTGSWDKTLKFWDTRTANPMKTITLLERCYCADVDYPMAVVGTASRGLIVYQLEGGPSEFKRIESPLKYQHRCVSIFKDKKGTPAGFALGSVEGRVAIQYVSPQNPKDNFTFKCHRSNGTPNGYQDIFAVNDISFHPAHGTLATVGSDGRFSFWDKDARTKLKTSEAMEQSITRCCFNNNGQIFAYSVSYDWSKGHEYYNLQKKNYIFLRSCYEDLKPRAKS</sequence>
<name>A0A481SYX8_9INSE</name>
<evidence type="ECO:0000256" key="7">
    <source>
        <dbReference type="ARBA" id="ARBA00022618"/>
    </source>
</evidence>
<feature type="repeat" description="WD" evidence="12">
    <location>
        <begin position="140"/>
        <end position="162"/>
    </location>
</feature>
<evidence type="ECO:0000256" key="2">
    <source>
        <dbReference type="ARBA" id="ARBA00004496"/>
    </source>
</evidence>
<keyword evidence="7" id="KW-0132">Cell division</keyword>
<dbReference type="Pfam" id="PF00400">
    <property type="entry name" value="WD40"/>
    <property type="match status" value="4"/>
</dbReference>
<dbReference type="InterPro" id="IPR001680">
    <property type="entry name" value="WD40_rpt"/>
</dbReference>
<evidence type="ECO:0000256" key="1">
    <source>
        <dbReference type="ARBA" id="ARBA00004123"/>
    </source>
</evidence>
<dbReference type="Gene3D" id="2.130.10.10">
    <property type="entry name" value="YVTN repeat-like/Quinoprotein amine dehydrogenase"/>
    <property type="match status" value="1"/>
</dbReference>
<comment type="similarity">
    <text evidence="3">Belongs to the WD repeat rae1 family.</text>
</comment>
<evidence type="ECO:0000256" key="8">
    <source>
        <dbReference type="ARBA" id="ARBA00022737"/>
    </source>
</evidence>
<protein>
    <submittedName>
        <fullName evidence="14">Mitotic checkpoint protein and poly(A)+ RNA export protein</fullName>
    </submittedName>
</protein>
<dbReference type="GO" id="GO:0051301">
    <property type="term" value="P:cell division"/>
    <property type="evidence" value="ECO:0007669"/>
    <property type="project" value="UniProtKB-KW"/>
</dbReference>
<dbReference type="InterPro" id="IPR036322">
    <property type="entry name" value="WD40_repeat_dom_sf"/>
</dbReference>
<feature type="compositionally biased region" description="Low complexity" evidence="13">
    <location>
        <begin position="13"/>
        <end position="22"/>
    </location>
</feature>
<dbReference type="PANTHER" id="PTHR10971">
    <property type="entry name" value="MRNA EXPORT FACTOR AND BUB3"/>
    <property type="match status" value="1"/>
</dbReference>
<proteinExistence type="evidence at transcript level"/>
<dbReference type="InterPro" id="IPR019775">
    <property type="entry name" value="WD40_repeat_CS"/>
</dbReference>
<feature type="repeat" description="WD" evidence="12">
    <location>
        <begin position="78"/>
        <end position="119"/>
    </location>
</feature>
<evidence type="ECO:0000256" key="13">
    <source>
        <dbReference type="SAM" id="MobiDB-lite"/>
    </source>
</evidence>
<dbReference type="AlphaFoldDB" id="A0A481SYX8"/>
<dbReference type="InterPro" id="IPR015943">
    <property type="entry name" value="WD40/YVTN_repeat-like_dom_sf"/>
</dbReference>
<dbReference type="GO" id="GO:0005635">
    <property type="term" value="C:nuclear envelope"/>
    <property type="evidence" value="ECO:0007669"/>
    <property type="project" value="UniProtKB-ARBA"/>
</dbReference>
<dbReference type="FunFam" id="2.130.10.10:FF:000084">
    <property type="entry name" value="mRNA export factor"/>
    <property type="match status" value="1"/>
</dbReference>
<evidence type="ECO:0000256" key="6">
    <source>
        <dbReference type="ARBA" id="ARBA00022574"/>
    </source>
</evidence>
<keyword evidence="10" id="KW-0539">Nucleus</keyword>
<dbReference type="SUPFAM" id="SSF50978">
    <property type="entry name" value="WD40 repeat-like"/>
    <property type="match status" value="1"/>
</dbReference>
<dbReference type="EMBL" id="MH799833">
    <property type="protein sequence ID" value="QBH73992.1"/>
    <property type="molecule type" value="mRNA"/>
</dbReference>
<keyword evidence="9" id="KW-0498">Mitosis</keyword>
<organism evidence="14">
    <name type="scientific">Nicoletia phytophila</name>
    <dbReference type="NCBI Taxonomy" id="1350298"/>
    <lineage>
        <taxon>Eukaryota</taxon>
        <taxon>Metazoa</taxon>
        <taxon>Ecdysozoa</taxon>
        <taxon>Arthropoda</taxon>
        <taxon>Hexapoda</taxon>
        <taxon>Insecta</taxon>
        <taxon>Zygentoma</taxon>
        <taxon>Nicoletiidae</taxon>
        <taxon>Nicoletia</taxon>
    </lineage>
</organism>
<dbReference type="GO" id="GO:0005737">
    <property type="term" value="C:cytoplasm"/>
    <property type="evidence" value="ECO:0007669"/>
    <property type="project" value="UniProtKB-SubCell"/>
</dbReference>
<keyword evidence="5" id="KW-0963">Cytoplasm</keyword>
<dbReference type="InterPro" id="IPR020472">
    <property type="entry name" value="WD40_PAC1"/>
</dbReference>
<feature type="repeat" description="WD" evidence="12">
    <location>
        <begin position="31"/>
        <end position="75"/>
    </location>
</feature>
<evidence type="ECO:0000313" key="14">
    <source>
        <dbReference type="EMBL" id="QBH73992.1"/>
    </source>
</evidence>
<evidence type="ECO:0000256" key="3">
    <source>
        <dbReference type="ARBA" id="ARBA00007830"/>
    </source>
</evidence>
<keyword evidence="4" id="KW-0813">Transport</keyword>
<evidence type="ECO:0000256" key="5">
    <source>
        <dbReference type="ARBA" id="ARBA00022490"/>
    </source>
</evidence>
<evidence type="ECO:0000256" key="10">
    <source>
        <dbReference type="ARBA" id="ARBA00023242"/>
    </source>
</evidence>